<keyword evidence="14" id="KW-1185">Reference proteome</keyword>
<comment type="caution">
    <text evidence="13">The sequence shown here is derived from an EMBL/GenBank/DDBJ whole genome shotgun (WGS) entry which is preliminary data.</text>
</comment>
<evidence type="ECO:0000256" key="3">
    <source>
        <dbReference type="ARBA" id="ARBA00022475"/>
    </source>
</evidence>
<evidence type="ECO:0000313" key="14">
    <source>
        <dbReference type="Proteomes" id="UP000189940"/>
    </source>
</evidence>
<dbReference type="InterPro" id="IPR004705">
    <property type="entry name" value="Cation/H_exchanger_CPA1_bac"/>
</dbReference>
<dbReference type="AlphaFoldDB" id="A0A1V4I1P4"/>
<feature type="transmembrane region" description="Helical" evidence="10">
    <location>
        <begin position="300"/>
        <end position="324"/>
    </location>
</feature>
<dbReference type="Pfam" id="PF00999">
    <property type="entry name" value="Na_H_Exchanger"/>
    <property type="match status" value="1"/>
</dbReference>
<feature type="domain" description="Cation/H+ exchanger transmembrane" evidence="12">
    <location>
        <begin position="16"/>
        <end position="405"/>
    </location>
</feature>
<evidence type="ECO:0000256" key="2">
    <source>
        <dbReference type="ARBA" id="ARBA00022448"/>
    </source>
</evidence>
<feature type="transmembrane region" description="Helical" evidence="10">
    <location>
        <begin position="154"/>
        <end position="175"/>
    </location>
</feature>
<feature type="transmembrane region" description="Helical" evidence="10">
    <location>
        <begin position="181"/>
        <end position="201"/>
    </location>
</feature>
<feature type="transmembrane region" description="Helical" evidence="10">
    <location>
        <begin position="113"/>
        <end position="133"/>
    </location>
</feature>
<dbReference type="Gene3D" id="6.10.140.1330">
    <property type="match status" value="1"/>
</dbReference>
<evidence type="ECO:0000256" key="7">
    <source>
        <dbReference type="ARBA" id="ARBA00023065"/>
    </source>
</evidence>
<comment type="caution">
    <text evidence="10">Lacks conserved residue(s) required for the propagation of feature annotation.</text>
</comment>
<dbReference type="PANTHER" id="PTHR10110">
    <property type="entry name" value="SODIUM/HYDROGEN EXCHANGER"/>
    <property type="match status" value="1"/>
</dbReference>
<keyword evidence="5 10" id="KW-1133">Transmembrane helix</keyword>
<name>A0A1V4I1P4_NITVU</name>
<keyword evidence="10" id="KW-0050">Antiport</keyword>
<dbReference type="STRING" id="29421.B2M20_03165"/>
<feature type="compositionally biased region" description="Basic and acidic residues" evidence="11">
    <location>
        <begin position="464"/>
        <end position="479"/>
    </location>
</feature>
<keyword evidence="10" id="KW-0997">Cell inner membrane</keyword>
<gene>
    <name evidence="13" type="ORF">B2M20_03165</name>
</gene>
<evidence type="ECO:0000256" key="1">
    <source>
        <dbReference type="ARBA" id="ARBA00004651"/>
    </source>
</evidence>
<evidence type="ECO:0000256" key="5">
    <source>
        <dbReference type="ARBA" id="ARBA00022989"/>
    </source>
</evidence>
<keyword evidence="9 10" id="KW-0739">Sodium transport</keyword>
<keyword evidence="8 10" id="KW-0472">Membrane</keyword>
<keyword evidence="6 10" id="KW-0915">Sodium</keyword>
<keyword evidence="2 10" id="KW-0813">Transport</keyword>
<dbReference type="GO" id="GO:0015386">
    <property type="term" value="F:potassium:proton antiporter activity"/>
    <property type="evidence" value="ECO:0007669"/>
    <property type="project" value="TreeGrafter"/>
</dbReference>
<evidence type="ECO:0000256" key="6">
    <source>
        <dbReference type="ARBA" id="ARBA00023053"/>
    </source>
</evidence>
<dbReference type="OrthoDB" id="9809206at2"/>
<feature type="transmembrane region" description="Helical" evidence="10">
    <location>
        <begin position="84"/>
        <end position="107"/>
    </location>
</feature>
<organism evidence="13 14">
    <name type="scientific">Nitrobacter vulgaris</name>
    <dbReference type="NCBI Taxonomy" id="29421"/>
    <lineage>
        <taxon>Bacteria</taxon>
        <taxon>Pseudomonadati</taxon>
        <taxon>Pseudomonadota</taxon>
        <taxon>Alphaproteobacteria</taxon>
        <taxon>Hyphomicrobiales</taxon>
        <taxon>Nitrobacteraceae</taxon>
        <taxon>Nitrobacter</taxon>
    </lineage>
</organism>
<dbReference type="NCBIfam" id="TIGR00831">
    <property type="entry name" value="a_cpa1"/>
    <property type="match status" value="1"/>
</dbReference>
<dbReference type="RefSeq" id="WP_079445650.1">
    <property type="nucleotide sequence ID" value="NZ_MWPQ01000009.1"/>
</dbReference>
<dbReference type="GO" id="GO:0098719">
    <property type="term" value="P:sodium ion import across plasma membrane"/>
    <property type="evidence" value="ECO:0007669"/>
    <property type="project" value="TreeGrafter"/>
</dbReference>
<reference evidence="13 14" key="1">
    <citation type="submission" date="2017-02" db="EMBL/GenBank/DDBJ databases">
        <title>Genome sequence of the nitrite-oxidizing bacterium Nitrobacter vulgaris strain Ab1.</title>
        <authorList>
            <person name="Mellbye B.L."/>
            <person name="Davis E.W."/>
            <person name="Spieck E."/>
            <person name="Chang J.H."/>
            <person name="Bottomley P.J."/>
            <person name="Sayavedra-Soto L.A."/>
        </authorList>
    </citation>
    <scope>NUCLEOTIDE SEQUENCE [LARGE SCALE GENOMIC DNA]</scope>
    <source>
        <strain evidence="13 14">Ab1</strain>
    </source>
</reference>
<evidence type="ECO:0000256" key="8">
    <source>
        <dbReference type="ARBA" id="ARBA00023136"/>
    </source>
</evidence>
<evidence type="ECO:0000256" key="10">
    <source>
        <dbReference type="RuleBase" id="RU366002"/>
    </source>
</evidence>
<sequence length="535" mass="58494">MTETFLTSLLVLTVMAASAALARRLVTAPAIVFLMVGIMLAFVPGFPPIEMQPESVLLMVLPPLIYSAGVSMSWREFKSNLRPIALLAIGCVIFTTCTVAAVTHWLLGLPWGVGFVLGAIVSPPDVVAPLAIAKRLHLPHRILVILEGEGLANDATALILYRFAVLAVSTGAFSLPSAAGSFIFILLGEIAFGIIVGWLSLRLRQWAHDARVEILLSLLTPYLAYWVPEHLGGSGVIATVAAGLYVSWNGPLLISAATRLQGIFFWDLAIWLIEGVLFLLMGFEVRVLMEKAKAVPVSQVLVAIALTSAIVIAARFIWVFPATYLTRILSARVRRRDPTPPWRYVAVIGFTGIRGAVSLAVALALPLTLPDGEPFPYRDLIQLTSFGVIFATLFGIGLTLPPVVNLLGISQHGHREALNEREAEITARRSIIEATRGALDTIIAERKLPEGLARFLEARHETRIRALPDPPREGDEHSPATKGASMVREIIGIERAHLHRLLREGKITDETRRRIERDLDLEEAVVNNREKNTPL</sequence>
<proteinExistence type="inferred from homology"/>
<dbReference type="PANTHER" id="PTHR10110:SF86">
    <property type="entry name" value="SODIUM_HYDROGEN EXCHANGER 7"/>
    <property type="match status" value="1"/>
</dbReference>
<dbReference type="GO" id="GO:0015385">
    <property type="term" value="F:sodium:proton antiporter activity"/>
    <property type="evidence" value="ECO:0007669"/>
    <property type="project" value="InterPro"/>
</dbReference>
<protein>
    <submittedName>
        <fullName evidence="13">Na+/H+ antiporter</fullName>
    </submittedName>
</protein>
<keyword evidence="4 10" id="KW-0812">Transmembrane</keyword>
<evidence type="ECO:0000256" key="9">
    <source>
        <dbReference type="ARBA" id="ARBA00023201"/>
    </source>
</evidence>
<evidence type="ECO:0000256" key="4">
    <source>
        <dbReference type="ARBA" id="ARBA00022692"/>
    </source>
</evidence>
<accession>A0A1V4I1P4</accession>
<keyword evidence="7 10" id="KW-0406">Ion transport</keyword>
<feature type="region of interest" description="Disordered" evidence="11">
    <location>
        <begin position="464"/>
        <end position="485"/>
    </location>
</feature>
<comment type="similarity">
    <text evidence="10">Belongs to the monovalent cation:proton antiporter 1 (CPA1) transporter (TC 2.A.36) family.</text>
</comment>
<feature type="transmembrane region" description="Helical" evidence="10">
    <location>
        <begin position="268"/>
        <end position="288"/>
    </location>
</feature>
<dbReference type="InterPro" id="IPR018422">
    <property type="entry name" value="Cation/H_exchanger_CPA1"/>
</dbReference>
<dbReference type="Proteomes" id="UP000189940">
    <property type="component" value="Unassembled WGS sequence"/>
</dbReference>
<keyword evidence="3" id="KW-1003">Cell membrane</keyword>
<dbReference type="GO" id="GO:0051453">
    <property type="term" value="P:regulation of intracellular pH"/>
    <property type="evidence" value="ECO:0007669"/>
    <property type="project" value="TreeGrafter"/>
</dbReference>
<dbReference type="InterPro" id="IPR006153">
    <property type="entry name" value="Cation/H_exchanger_TM"/>
</dbReference>
<evidence type="ECO:0000259" key="12">
    <source>
        <dbReference type="Pfam" id="PF00999"/>
    </source>
</evidence>
<dbReference type="GO" id="GO:0005886">
    <property type="term" value="C:plasma membrane"/>
    <property type="evidence" value="ECO:0007669"/>
    <property type="project" value="UniProtKB-SubCell"/>
</dbReference>
<feature type="transmembrane region" description="Helical" evidence="10">
    <location>
        <begin position="32"/>
        <end position="49"/>
    </location>
</feature>
<feature type="transmembrane region" description="Helical" evidence="10">
    <location>
        <begin position="380"/>
        <end position="400"/>
    </location>
</feature>
<evidence type="ECO:0000256" key="11">
    <source>
        <dbReference type="SAM" id="MobiDB-lite"/>
    </source>
</evidence>
<comment type="subcellular location">
    <subcellularLocation>
        <location evidence="10">Cell inner membrane</location>
        <topology evidence="10">Multi-pass membrane protein</topology>
    </subcellularLocation>
    <subcellularLocation>
        <location evidence="1">Cell membrane</location>
        <topology evidence="1">Multi-pass membrane protein</topology>
    </subcellularLocation>
</comment>
<comment type="function">
    <text evidence="10">Na(+)/H(+) antiporter that extrudes sodium in exchange for external protons.</text>
</comment>
<dbReference type="EMBL" id="MWPQ01000009">
    <property type="protein sequence ID" value="OPH84147.1"/>
    <property type="molecule type" value="Genomic_DNA"/>
</dbReference>
<evidence type="ECO:0000313" key="13">
    <source>
        <dbReference type="EMBL" id="OPH84147.1"/>
    </source>
</evidence>
<feature type="transmembrane region" description="Helical" evidence="10">
    <location>
        <begin position="344"/>
        <end position="368"/>
    </location>
</feature>